<evidence type="ECO:0000256" key="7">
    <source>
        <dbReference type="ARBA" id="ARBA00022768"/>
    </source>
</evidence>
<keyword evidence="9" id="KW-0460">Magnesium</keyword>
<evidence type="ECO:0000256" key="4">
    <source>
        <dbReference type="ARBA" id="ARBA00022490"/>
    </source>
</evidence>
<dbReference type="GO" id="GO:0003746">
    <property type="term" value="F:translation elongation factor activity"/>
    <property type="evidence" value="ECO:0007669"/>
    <property type="project" value="UniProtKB-UniRule"/>
</dbReference>
<dbReference type="AlphaFoldDB" id="A0A8S1CP44"/>
<proteinExistence type="inferred from homology"/>
<dbReference type="CDD" id="cd01884">
    <property type="entry name" value="EF_Tu"/>
    <property type="match status" value="1"/>
</dbReference>
<evidence type="ECO:0000256" key="13">
    <source>
        <dbReference type="ARBA" id="ARBA00023134"/>
    </source>
</evidence>
<dbReference type="NCBIfam" id="NF000766">
    <property type="entry name" value="PRK00049.1"/>
    <property type="match status" value="1"/>
</dbReference>
<dbReference type="InterPro" id="IPR000795">
    <property type="entry name" value="T_Tr_GTP-bd_dom"/>
</dbReference>
<dbReference type="Pfam" id="PF03144">
    <property type="entry name" value="GTP_EFTU_D2"/>
    <property type="match status" value="1"/>
</dbReference>
<dbReference type="NCBIfam" id="NF009373">
    <property type="entry name" value="PRK12736.1"/>
    <property type="match status" value="1"/>
</dbReference>
<sequence length="482" mass="53352">MATLNIIRACSVPVFRHSLKKLLIGREPFILSHTGANTLCKRASPTVTFQRFYAVATEKKVFQRDKPHCNVGTIGHVDHGKTTLTAAITKVLSDKELAKAKAYADIDNAPEEKARGITINVAHIEYSTDSRHYGHTDCPGHADYIKNMITGTSQMDGAILVVAATDGAMPQTREHLLLAKQIGINHMVVFINKVDAADQEMVELVEMEIRELLTEMGYDGDNLPIVKGSALCALEGKNPEIGSEAVMKLLEAVDTSIPTPIRELDKPFMMPVEGVYSIPGRGTVVTGRLERGTLKKGQDAEFVGHNKVIKSTVTGVEMFHQILEEAHAGDQVGALVRGVKREDVKRGMILCKPGTLKFVDNVEGQVYVLTKEEGGRSRPFMSFAQMQMFSKTWDMPIRVQIPDKEMIMPGEDARLQIQLFKPMVLEQGQRFTIRDGSTTLGTGVITKVLPKLSEVERSLLTEGKKAREKYLASQKEKQEKKK</sequence>
<dbReference type="InterPro" id="IPR031157">
    <property type="entry name" value="G_TR_CS"/>
</dbReference>
<keyword evidence="8" id="KW-0378">Hydrolase</keyword>
<dbReference type="InterPro" id="IPR027417">
    <property type="entry name" value="P-loop_NTPase"/>
</dbReference>
<dbReference type="InterPro" id="IPR009000">
    <property type="entry name" value="Transl_B-barrel_sf"/>
</dbReference>
<dbReference type="PANTHER" id="PTHR43721">
    <property type="entry name" value="ELONGATION FACTOR TU-RELATED"/>
    <property type="match status" value="1"/>
</dbReference>
<comment type="caution">
    <text evidence="17">The sequence shown here is derived from an EMBL/GenBank/DDBJ whole genome shotgun (WGS) entry which is preliminary data.</text>
</comment>
<evidence type="ECO:0000256" key="10">
    <source>
        <dbReference type="ARBA" id="ARBA00022917"/>
    </source>
</evidence>
<dbReference type="NCBIfam" id="NF009372">
    <property type="entry name" value="PRK12735.1"/>
    <property type="match status" value="1"/>
</dbReference>
<accession>A0A8S1CP44</accession>
<dbReference type="GO" id="GO:0005525">
    <property type="term" value="F:GTP binding"/>
    <property type="evidence" value="ECO:0007669"/>
    <property type="project" value="UniProtKB-UniRule"/>
</dbReference>
<dbReference type="GO" id="GO:0005739">
    <property type="term" value="C:mitochondrion"/>
    <property type="evidence" value="ECO:0007669"/>
    <property type="project" value="UniProtKB-SubCell"/>
</dbReference>
<dbReference type="InterPro" id="IPR004541">
    <property type="entry name" value="Transl_elong_EFTu/EF1A_bac/org"/>
</dbReference>
<comment type="similarity">
    <text evidence="2 15">Belongs to the TRAFAC class translation factor GTPase superfamily. Classic translation factor GTPase family. EF-Tu/EF-1A subfamily.</text>
</comment>
<keyword evidence="18" id="KW-1185">Reference proteome</keyword>
<evidence type="ECO:0000256" key="6">
    <source>
        <dbReference type="ARBA" id="ARBA00022741"/>
    </source>
</evidence>
<evidence type="ECO:0000256" key="14">
    <source>
        <dbReference type="ARBA" id="ARBA00051990"/>
    </source>
</evidence>
<dbReference type="InterPro" id="IPR041709">
    <property type="entry name" value="EF-Tu_GTP-bd"/>
</dbReference>
<dbReference type="FunFam" id="2.40.30.10:FF:000001">
    <property type="entry name" value="Elongation factor Tu"/>
    <property type="match status" value="1"/>
</dbReference>
<dbReference type="PROSITE" id="PS51722">
    <property type="entry name" value="G_TR_2"/>
    <property type="match status" value="1"/>
</dbReference>
<comment type="subunit">
    <text evidence="3">Monomer.</text>
</comment>
<name>A0A8S1CP44_9INSE</name>
<dbReference type="Proteomes" id="UP000494165">
    <property type="component" value="Unassembled WGS sequence"/>
</dbReference>
<dbReference type="Pfam" id="PF03143">
    <property type="entry name" value="GTP_EFTU_D3"/>
    <property type="match status" value="1"/>
</dbReference>
<dbReference type="PANTHER" id="PTHR43721:SF36">
    <property type="entry name" value="ELONGATION FACTOR TU, MITOCHONDRIAL"/>
    <property type="match status" value="1"/>
</dbReference>
<reference evidence="17 18" key="1">
    <citation type="submission" date="2020-04" db="EMBL/GenBank/DDBJ databases">
        <authorList>
            <person name="Alioto T."/>
            <person name="Alioto T."/>
            <person name="Gomez Garrido J."/>
        </authorList>
    </citation>
    <scope>NUCLEOTIDE SEQUENCE [LARGE SCALE GENOMIC DNA]</scope>
</reference>
<evidence type="ECO:0000256" key="1">
    <source>
        <dbReference type="ARBA" id="ARBA00004173"/>
    </source>
</evidence>
<evidence type="ECO:0000313" key="18">
    <source>
        <dbReference type="Proteomes" id="UP000494165"/>
    </source>
</evidence>
<dbReference type="PRINTS" id="PR00315">
    <property type="entry name" value="ELONGATNFCT"/>
</dbReference>
<keyword evidence="10" id="KW-0648">Protein biosynthesis</keyword>
<evidence type="ECO:0000256" key="9">
    <source>
        <dbReference type="ARBA" id="ARBA00022842"/>
    </source>
</evidence>
<evidence type="ECO:0000256" key="8">
    <source>
        <dbReference type="ARBA" id="ARBA00022801"/>
    </source>
</evidence>
<keyword evidence="5" id="KW-0479">Metal-binding</keyword>
<dbReference type="Pfam" id="PF00009">
    <property type="entry name" value="GTP_EFTU"/>
    <property type="match status" value="1"/>
</dbReference>
<comment type="subcellular location">
    <subcellularLocation>
        <location evidence="1">Mitochondrion</location>
    </subcellularLocation>
</comment>
<comment type="catalytic activity">
    <reaction evidence="14">
        <text>GTP + H2O = GDP + phosphate + H(+)</text>
        <dbReference type="Rhea" id="RHEA:19669"/>
        <dbReference type="ChEBI" id="CHEBI:15377"/>
        <dbReference type="ChEBI" id="CHEBI:15378"/>
        <dbReference type="ChEBI" id="CHEBI:37565"/>
        <dbReference type="ChEBI" id="CHEBI:43474"/>
        <dbReference type="ChEBI" id="CHEBI:58189"/>
        <dbReference type="EC" id="3.6.5.3"/>
    </reaction>
    <physiologicalReaction direction="left-to-right" evidence="14">
        <dbReference type="Rhea" id="RHEA:19670"/>
    </physiologicalReaction>
</comment>
<evidence type="ECO:0000256" key="12">
    <source>
        <dbReference type="ARBA" id="ARBA00023128"/>
    </source>
</evidence>
<dbReference type="CDD" id="cd03706">
    <property type="entry name" value="mtEFTU_III"/>
    <property type="match status" value="1"/>
</dbReference>
<dbReference type="InterPro" id="IPR004160">
    <property type="entry name" value="Transl_elong_EFTu/EF1A_C"/>
</dbReference>
<dbReference type="InterPro" id="IPR004161">
    <property type="entry name" value="EFTu-like_2"/>
</dbReference>
<gene>
    <name evidence="17" type="ORF">CLODIP_2_CD08555</name>
</gene>
<organism evidence="17 18">
    <name type="scientific">Cloeon dipterum</name>
    <dbReference type="NCBI Taxonomy" id="197152"/>
    <lineage>
        <taxon>Eukaryota</taxon>
        <taxon>Metazoa</taxon>
        <taxon>Ecdysozoa</taxon>
        <taxon>Arthropoda</taxon>
        <taxon>Hexapoda</taxon>
        <taxon>Insecta</taxon>
        <taxon>Pterygota</taxon>
        <taxon>Palaeoptera</taxon>
        <taxon>Ephemeroptera</taxon>
        <taxon>Pisciforma</taxon>
        <taxon>Baetidae</taxon>
        <taxon>Cloeon</taxon>
    </lineage>
</organism>
<evidence type="ECO:0000313" key="17">
    <source>
        <dbReference type="EMBL" id="CAB3371116.1"/>
    </source>
</evidence>
<keyword evidence="13 15" id="KW-0342">GTP-binding</keyword>
<dbReference type="CDD" id="cd03697">
    <property type="entry name" value="EFTU_II"/>
    <property type="match status" value="1"/>
</dbReference>
<keyword evidence="11" id="KW-0809">Transit peptide</keyword>
<dbReference type="Gene3D" id="2.40.30.10">
    <property type="entry name" value="Translation factors"/>
    <property type="match status" value="2"/>
</dbReference>
<evidence type="ECO:0000256" key="15">
    <source>
        <dbReference type="RuleBase" id="RU000325"/>
    </source>
</evidence>
<keyword evidence="4" id="KW-0963">Cytoplasm</keyword>
<dbReference type="NCBIfam" id="TIGR00485">
    <property type="entry name" value="EF-Tu"/>
    <property type="match status" value="1"/>
</dbReference>
<evidence type="ECO:0000256" key="11">
    <source>
        <dbReference type="ARBA" id="ARBA00022946"/>
    </source>
</evidence>
<dbReference type="GO" id="GO:0046872">
    <property type="term" value="F:metal ion binding"/>
    <property type="evidence" value="ECO:0007669"/>
    <property type="project" value="UniProtKB-KW"/>
</dbReference>
<evidence type="ECO:0000256" key="5">
    <source>
        <dbReference type="ARBA" id="ARBA00022723"/>
    </source>
</evidence>
<dbReference type="SUPFAM" id="SSF50447">
    <property type="entry name" value="Translation proteins"/>
    <property type="match status" value="1"/>
</dbReference>
<dbReference type="InterPro" id="IPR009001">
    <property type="entry name" value="Transl_elong_EF1A/Init_IF2_C"/>
</dbReference>
<dbReference type="PROSITE" id="PS00301">
    <property type="entry name" value="G_TR_1"/>
    <property type="match status" value="1"/>
</dbReference>
<dbReference type="FunFam" id="3.40.50.300:FF:000576">
    <property type="entry name" value="Elongation factor Tu"/>
    <property type="match status" value="1"/>
</dbReference>
<protein>
    <recommendedName>
        <fullName evidence="15">Elongation factor Tu</fullName>
    </recommendedName>
</protein>
<dbReference type="EMBL" id="CADEPI010000058">
    <property type="protein sequence ID" value="CAB3371116.1"/>
    <property type="molecule type" value="Genomic_DNA"/>
</dbReference>
<dbReference type="FunFam" id="2.40.30.10:FF:000092">
    <property type="entry name" value="Elongation factor Tu"/>
    <property type="match status" value="1"/>
</dbReference>
<dbReference type="SUPFAM" id="SSF50465">
    <property type="entry name" value="EF-Tu/eEF-1alpha/eIF2-gamma C-terminal domain"/>
    <property type="match status" value="1"/>
</dbReference>
<dbReference type="Gene3D" id="3.40.50.300">
    <property type="entry name" value="P-loop containing nucleotide triphosphate hydrolases"/>
    <property type="match status" value="1"/>
</dbReference>
<dbReference type="InterPro" id="IPR050055">
    <property type="entry name" value="EF-Tu_GTPase"/>
</dbReference>
<dbReference type="GO" id="GO:0003924">
    <property type="term" value="F:GTPase activity"/>
    <property type="evidence" value="ECO:0007669"/>
    <property type="project" value="UniProtKB-UniRule"/>
</dbReference>
<keyword evidence="12" id="KW-0496">Mitochondrion</keyword>
<comment type="function">
    <text evidence="15">This protein promotes the GTP-dependent binding of aminoacyl-tRNA to the A-site of ribosomes during protein biosynthesis.</text>
</comment>
<evidence type="ECO:0000256" key="2">
    <source>
        <dbReference type="ARBA" id="ARBA00007249"/>
    </source>
</evidence>
<feature type="domain" description="Tr-type G" evidence="16">
    <location>
        <begin position="66"/>
        <end position="261"/>
    </location>
</feature>
<evidence type="ECO:0000259" key="16">
    <source>
        <dbReference type="PROSITE" id="PS51722"/>
    </source>
</evidence>
<dbReference type="OrthoDB" id="2067at2759"/>
<dbReference type="InterPro" id="IPR033720">
    <property type="entry name" value="EFTU_2"/>
</dbReference>
<evidence type="ECO:0000256" key="3">
    <source>
        <dbReference type="ARBA" id="ARBA00011245"/>
    </source>
</evidence>
<dbReference type="SUPFAM" id="SSF52540">
    <property type="entry name" value="P-loop containing nucleoside triphosphate hydrolases"/>
    <property type="match status" value="1"/>
</dbReference>
<dbReference type="GO" id="GO:0070125">
    <property type="term" value="P:mitochondrial translational elongation"/>
    <property type="evidence" value="ECO:0007669"/>
    <property type="project" value="TreeGrafter"/>
</dbReference>
<keyword evidence="7 15" id="KW-0251">Elongation factor</keyword>
<keyword evidence="6 15" id="KW-0547">Nucleotide-binding</keyword>